<gene>
    <name evidence="1" type="ORF">C5E45_03935</name>
</gene>
<dbReference type="AlphaFoldDB" id="A0A2S6AVP9"/>
<dbReference type="InterPro" id="IPR058714">
    <property type="entry name" value="LpqS"/>
</dbReference>
<dbReference type="EMBL" id="PSZC01000002">
    <property type="protein sequence ID" value="PPJ39325.1"/>
    <property type="molecule type" value="Genomic_DNA"/>
</dbReference>
<evidence type="ECO:0000313" key="1">
    <source>
        <dbReference type="EMBL" id="PPJ39325.1"/>
    </source>
</evidence>
<accession>A0A2S6AVP9</accession>
<proteinExistence type="predicted"/>
<reference evidence="1 2" key="1">
    <citation type="submission" date="2018-02" db="EMBL/GenBank/DDBJ databases">
        <title>8 Nocardia nova and 1 Nocardia cyriacigeorgica strain used for evolution to TMP-SMX.</title>
        <authorList>
            <person name="Mehta H."/>
            <person name="Weng J."/>
            <person name="Shamoo Y."/>
        </authorList>
    </citation>
    <scope>NUCLEOTIDE SEQUENCE [LARGE SCALE GENOMIC DNA]</scope>
    <source>
        <strain evidence="1 2">MDA3139</strain>
    </source>
</reference>
<comment type="caution">
    <text evidence="1">The sequence shown here is derived from an EMBL/GenBank/DDBJ whole genome shotgun (WGS) entry which is preliminary data.</text>
</comment>
<dbReference type="RefSeq" id="WP_104374290.1">
    <property type="nucleotide sequence ID" value="NZ_PSZC01000002.1"/>
</dbReference>
<protein>
    <submittedName>
        <fullName evidence="1">Uncharacterized protein</fullName>
    </submittedName>
</protein>
<sequence>MSIVLRPRRGVAAMIFVFLLTLLALHTDCAVADAETPGAVASSAAAKSPLVHLGSHLPAWDHCCVHDRHVVLDSVLPADPAKLWPPGQLWAAVEPITAASWHLLPTAVRGPPGPPPRIGRDILTHFGIARR</sequence>
<name>A0A2S6AVP9_9NOCA</name>
<dbReference type="OrthoDB" id="4570450at2"/>
<dbReference type="Pfam" id="PF26327">
    <property type="entry name" value="LpqS"/>
    <property type="match status" value="1"/>
</dbReference>
<dbReference type="Proteomes" id="UP000239874">
    <property type="component" value="Unassembled WGS sequence"/>
</dbReference>
<evidence type="ECO:0000313" key="2">
    <source>
        <dbReference type="Proteomes" id="UP000239874"/>
    </source>
</evidence>
<organism evidence="1 2">
    <name type="scientific">Nocardia nova</name>
    <dbReference type="NCBI Taxonomy" id="37330"/>
    <lineage>
        <taxon>Bacteria</taxon>
        <taxon>Bacillati</taxon>
        <taxon>Actinomycetota</taxon>
        <taxon>Actinomycetes</taxon>
        <taxon>Mycobacteriales</taxon>
        <taxon>Nocardiaceae</taxon>
        <taxon>Nocardia</taxon>
    </lineage>
</organism>